<dbReference type="InParanoid" id="D8QLC3"/>
<feature type="compositionally biased region" description="Basic and acidic residues" evidence="1">
    <location>
        <begin position="151"/>
        <end position="162"/>
    </location>
</feature>
<dbReference type="KEGG" id="scm:SCHCO_02521547"/>
<protein>
    <submittedName>
        <fullName evidence="2">Uncharacterized protein</fullName>
    </submittedName>
</protein>
<feature type="compositionally biased region" description="Polar residues" evidence="1">
    <location>
        <begin position="118"/>
        <end position="131"/>
    </location>
</feature>
<feature type="region of interest" description="Disordered" evidence="1">
    <location>
        <begin position="151"/>
        <end position="192"/>
    </location>
</feature>
<name>D8QLC3_SCHCM</name>
<feature type="region of interest" description="Disordered" evidence="1">
    <location>
        <begin position="100"/>
        <end position="131"/>
    </location>
</feature>
<keyword evidence="3" id="KW-1185">Reference proteome</keyword>
<feature type="non-terminal residue" evidence="2">
    <location>
        <position position="192"/>
    </location>
</feature>
<evidence type="ECO:0000313" key="3">
    <source>
        <dbReference type="Proteomes" id="UP000007431"/>
    </source>
</evidence>
<feature type="compositionally biased region" description="Polar residues" evidence="1">
    <location>
        <begin position="167"/>
        <end position="178"/>
    </location>
</feature>
<evidence type="ECO:0000313" key="2">
    <source>
        <dbReference type="EMBL" id="EFI91234.1"/>
    </source>
</evidence>
<reference evidence="2 3" key="1">
    <citation type="journal article" date="2010" name="Nat. Biotechnol.">
        <title>Genome sequence of the model mushroom Schizophyllum commune.</title>
        <authorList>
            <person name="Ohm R.A."/>
            <person name="de Jong J.F."/>
            <person name="Lugones L.G."/>
            <person name="Aerts A."/>
            <person name="Kothe E."/>
            <person name="Stajich J.E."/>
            <person name="de Vries R.P."/>
            <person name="Record E."/>
            <person name="Levasseur A."/>
            <person name="Baker S.E."/>
            <person name="Bartholomew K.A."/>
            <person name="Coutinho P.M."/>
            <person name="Erdmann S."/>
            <person name="Fowler T.J."/>
            <person name="Gathman A.C."/>
            <person name="Lombard V."/>
            <person name="Henrissat B."/>
            <person name="Knabe N."/>
            <person name="Kuees U."/>
            <person name="Lilly W.W."/>
            <person name="Lindquist E."/>
            <person name="Lucas S."/>
            <person name="Magnuson J.K."/>
            <person name="Piumi F."/>
            <person name="Raudaskoski M."/>
            <person name="Salamov A."/>
            <person name="Schmutz J."/>
            <person name="Schwarze F.W.M.R."/>
            <person name="vanKuyk P.A."/>
            <person name="Horton J.S."/>
            <person name="Grigoriev I.V."/>
            <person name="Woesten H.A.B."/>
        </authorList>
    </citation>
    <scope>NUCLEOTIDE SEQUENCE [LARGE SCALE GENOMIC DNA]</scope>
    <source>
        <strain evidence="3">H4-8 / FGSC 9210</strain>
    </source>
</reference>
<dbReference type="Proteomes" id="UP000007431">
    <property type="component" value="Unassembled WGS sequence"/>
</dbReference>
<dbReference type="EMBL" id="GL377318">
    <property type="protein sequence ID" value="EFI91234.1"/>
    <property type="molecule type" value="Genomic_DNA"/>
</dbReference>
<gene>
    <name evidence="2" type="ORF">SCHCODRAFT_114641</name>
</gene>
<dbReference type="AlphaFoldDB" id="D8QLC3"/>
<dbReference type="GeneID" id="9589139"/>
<feature type="compositionally biased region" description="Polar residues" evidence="1">
    <location>
        <begin position="25"/>
        <end position="40"/>
    </location>
</feature>
<accession>D8QLC3</accession>
<sequence>MSSSIQRHRRQSVFSLAPIAAFVDSDSSPSEKANLSNLAPSCSRREARARTSPGRWGALMDRRRTPRLVLLAPPDTPEHALHQCPTVDISTRAQDLFSHPAHRPRLPAPLSVAKDTPTRSTSSRYQSFVSTPKTGLPELSFIEAKDAALPDRKSRNGEHVELHPPYSAQTCSPHTSAATILDPPYFPHRRTA</sequence>
<dbReference type="RefSeq" id="XP_003026137.1">
    <property type="nucleotide sequence ID" value="XM_003026091.1"/>
</dbReference>
<organism evidence="3">
    <name type="scientific">Schizophyllum commune (strain H4-8 / FGSC 9210)</name>
    <name type="common">Split gill fungus</name>
    <dbReference type="NCBI Taxonomy" id="578458"/>
    <lineage>
        <taxon>Eukaryota</taxon>
        <taxon>Fungi</taxon>
        <taxon>Dikarya</taxon>
        <taxon>Basidiomycota</taxon>
        <taxon>Agaricomycotina</taxon>
        <taxon>Agaricomycetes</taxon>
        <taxon>Agaricomycetidae</taxon>
        <taxon>Agaricales</taxon>
        <taxon>Schizophyllaceae</taxon>
        <taxon>Schizophyllum</taxon>
    </lineage>
</organism>
<evidence type="ECO:0000256" key="1">
    <source>
        <dbReference type="SAM" id="MobiDB-lite"/>
    </source>
</evidence>
<dbReference type="HOGENOM" id="CLU_1415936_0_0_1"/>
<feature type="region of interest" description="Disordered" evidence="1">
    <location>
        <begin position="25"/>
        <end position="53"/>
    </location>
</feature>
<proteinExistence type="predicted"/>
<dbReference type="VEuPathDB" id="FungiDB:SCHCODRAFT_02521547"/>